<proteinExistence type="predicted"/>
<feature type="transmembrane region" description="Helical" evidence="6">
    <location>
        <begin position="215"/>
        <end position="238"/>
    </location>
</feature>
<dbReference type="Proteomes" id="UP001500483">
    <property type="component" value="Unassembled WGS sequence"/>
</dbReference>
<reference evidence="8" key="1">
    <citation type="journal article" date="2019" name="Int. J. Syst. Evol. Microbiol.">
        <title>The Global Catalogue of Microorganisms (GCM) 10K type strain sequencing project: providing services to taxonomists for standard genome sequencing and annotation.</title>
        <authorList>
            <consortium name="The Broad Institute Genomics Platform"/>
            <consortium name="The Broad Institute Genome Sequencing Center for Infectious Disease"/>
            <person name="Wu L."/>
            <person name="Ma J."/>
        </authorList>
    </citation>
    <scope>NUCLEOTIDE SEQUENCE [LARGE SCALE GENOMIC DNA]</scope>
    <source>
        <strain evidence="8">JCM 9687</strain>
    </source>
</reference>
<protein>
    <submittedName>
        <fullName evidence="7">Amino acid permease</fullName>
    </submittedName>
</protein>
<keyword evidence="5 6" id="KW-0472">Membrane</keyword>
<dbReference type="InterPro" id="IPR002293">
    <property type="entry name" value="AA/rel_permease1"/>
</dbReference>
<evidence type="ECO:0000256" key="6">
    <source>
        <dbReference type="SAM" id="Phobius"/>
    </source>
</evidence>
<feature type="transmembrane region" description="Helical" evidence="6">
    <location>
        <begin position="433"/>
        <end position="451"/>
    </location>
</feature>
<evidence type="ECO:0000256" key="1">
    <source>
        <dbReference type="ARBA" id="ARBA00004141"/>
    </source>
</evidence>
<keyword evidence="3 6" id="KW-0812">Transmembrane</keyword>
<feature type="transmembrane region" description="Helical" evidence="6">
    <location>
        <begin position="129"/>
        <end position="150"/>
    </location>
</feature>
<sequence length="461" mass="47825">MPRTLGPLPLTMMGIGVTVGSGLFVLTGTAAADYAGPAITVSFVIGAAVALLVAVSYAEFAGSVPVAGSAYTYAAAALGEFCAWVIGWDLMLEMTVGAAAVSVGWSGYLEDLLGVLGIRFPATLSGPDAVLNVPAMSLVFALTVVLVLGIRLTARVTTVMTAVKVLAAIAFVLVGARHVDPANWSPFVPAPRASPTGGAWETPLISVLDAQATRYGLVGVLTGGAIVFGAYTGFDIIASSAEETRQPQRTVPLAIAGTLLVCSTLYVSVSLVLTGTVRYDRIDPAAPVTGALRMVGATWTALGVATGAVVGLAAVVLVMMMGQARVFLAMSRDGLLPRWFAAVHPKRRTPQRITVVLGAGVALVAGTTPITELAELSNIGTLAAFAIVSGGVLRLRVTRPDLTRAFRVPLVPWLPVLAILACVVLALHYPLVTWARFLMWMVLGLLIRFSVARHRTTGPGS</sequence>
<feature type="transmembrane region" description="Helical" evidence="6">
    <location>
        <begin position="70"/>
        <end position="88"/>
    </location>
</feature>
<evidence type="ECO:0000256" key="5">
    <source>
        <dbReference type="ARBA" id="ARBA00023136"/>
    </source>
</evidence>
<dbReference type="PANTHER" id="PTHR43243">
    <property type="entry name" value="INNER MEMBRANE TRANSPORTER YGJI-RELATED"/>
    <property type="match status" value="1"/>
</dbReference>
<dbReference type="PANTHER" id="PTHR43243:SF4">
    <property type="entry name" value="CATIONIC AMINO ACID TRANSPORTER 4"/>
    <property type="match status" value="1"/>
</dbReference>
<evidence type="ECO:0000313" key="8">
    <source>
        <dbReference type="Proteomes" id="UP001500483"/>
    </source>
</evidence>
<feature type="transmembrane region" description="Helical" evidence="6">
    <location>
        <begin position="297"/>
        <end position="322"/>
    </location>
</feature>
<feature type="transmembrane region" description="Helical" evidence="6">
    <location>
        <begin position="376"/>
        <end position="393"/>
    </location>
</feature>
<organism evidence="7 8">
    <name type="scientific">Saccharopolyspora gregorii</name>
    <dbReference type="NCBI Taxonomy" id="33914"/>
    <lineage>
        <taxon>Bacteria</taxon>
        <taxon>Bacillati</taxon>
        <taxon>Actinomycetota</taxon>
        <taxon>Actinomycetes</taxon>
        <taxon>Pseudonocardiales</taxon>
        <taxon>Pseudonocardiaceae</taxon>
        <taxon>Saccharopolyspora</taxon>
    </lineage>
</organism>
<feature type="transmembrane region" description="Helical" evidence="6">
    <location>
        <begin position="353"/>
        <end position="370"/>
    </location>
</feature>
<keyword evidence="8" id="KW-1185">Reference proteome</keyword>
<evidence type="ECO:0000313" key="7">
    <source>
        <dbReference type="EMBL" id="GAA3356322.1"/>
    </source>
</evidence>
<feature type="transmembrane region" description="Helical" evidence="6">
    <location>
        <begin position="405"/>
        <end position="427"/>
    </location>
</feature>
<accession>A0ABP6RM03</accession>
<keyword evidence="2" id="KW-0813">Transport</keyword>
<feature type="transmembrane region" description="Helical" evidence="6">
    <location>
        <begin position="12"/>
        <end position="32"/>
    </location>
</feature>
<gene>
    <name evidence="7" type="ORF">GCM10020366_19930</name>
</gene>
<dbReference type="PIRSF" id="PIRSF006060">
    <property type="entry name" value="AA_transporter"/>
    <property type="match status" value="1"/>
</dbReference>
<comment type="subcellular location">
    <subcellularLocation>
        <location evidence="1">Membrane</location>
        <topology evidence="1">Multi-pass membrane protein</topology>
    </subcellularLocation>
</comment>
<feature type="transmembrane region" description="Helical" evidence="6">
    <location>
        <begin position="38"/>
        <end position="58"/>
    </location>
</feature>
<comment type="caution">
    <text evidence="7">The sequence shown here is derived from an EMBL/GenBank/DDBJ whole genome shotgun (WGS) entry which is preliminary data.</text>
</comment>
<name>A0ABP6RM03_9PSEU</name>
<evidence type="ECO:0000256" key="4">
    <source>
        <dbReference type="ARBA" id="ARBA00022989"/>
    </source>
</evidence>
<feature type="transmembrane region" description="Helical" evidence="6">
    <location>
        <begin position="162"/>
        <end position="179"/>
    </location>
</feature>
<evidence type="ECO:0000256" key="2">
    <source>
        <dbReference type="ARBA" id="ARBA00022448"/>
    </source>
</evidence>
<feature type="transmembrane region" description="Helical" evidence="6">
    <location>
        <begin position="250"/>
        <end position="277"/>
    </location>
</feature>
<evidence type="ECO:0000256" key="3">
    <source>
        <dbReference type="ARBA" id="ARBA00022692"/>
    </source>
</evidence>
<keyword evidence="4 6" id="KW-1133">Transmembrane helix</keyword>
<dbReference type="EMBL" id="BAAAYK010000038">
    <property type="protein sequence ID" value="GAA3356322.1"/>
    <property type="molecule type" value="Genomic_DNA"/>
</dbReference>
<dbReference type="Pfam" id="PF13520">
    <property type="entry name" value="AA_permease_2"/>
    <property type="match status" value="1"/>
</dbReference>
<dbReference type="Gene3D" id="1.20.1740.10">
    <property type="entry name" value="Amino acid/polyamine transporter I"/>
    <property type="match status" value="1"/>
</dbReference>